<feature type="chain" id="PRO_5013311972" description="IPT/TIG domain-containing protein" evidence="1">
    <location>
        <begin position="16"/>
        <end position="362"/>
    </location>
</feature>
<dbReference type="Pfam" id="PF01833">
    <property type="entry name" value="TIG"/>
    <property type="match status" value="2"/>
</dbReference>
<reference evidence="4 5" key="1">
    <citation type="journal article" date="2016" name="Nat. Commun.">
        <title>Thousands of microbial genomes shed light on interconnected biogeochemical processes in an aquifer system.</title>
        <authorList>
            <person name="Anantharaman K."/>
            <person name="Brown C.T."/>
            <person name="Hug L.A."/>
            <person name="Sharon I."/>
            <person name="Castelle C.J."/>
            <person name="Probst A.J."/>
            <person name="Thomas B.C."/>
            <person name="Singh A."/>
            <person name="Wilkins M.J."/>
            <person name="Karaoz U."/>
            <person name="Brodie E.L."/>
            <person name="Williams K.H."/>
            <person name="Hubbard S.S."/>
            <person name="Banfield J.F."/>
        </authorList>
    </citation>
    <scope>NUCLEOTIDE SEQUENCE [LARGE SCALE GENOMIC DNA]</scope>
</reference>
<sequence length="362" mass="38760">MSLLLILFMSSIVIAGTIELPKTGQTTSYTTGDDGDLERGVAWSNPRFTDNSNGTVTDNLTGLMWSKNANLPDGYMTWQNALNYIASLNSGSGLADYHDWRLPNKKELQSLIDYSNHEPALPTGNPFTNVQSDYYWSSSTYADSTYYAWFVDMYDGYMYYNGKDGGYNYVWPVRAGQSGSFGHLVISVSPASGVQSGSFDVTITGTNFTGATEVSFGLGITVNSFNVDSDTQVTANITIDSSAVAGARDVSVTNADGTGKMLGGFVIKSPCGSDKPSITKLSKLKGKPGNVITITGKNFCDEGGEVLFGIKSAEVSVWSNQSISVKVPNIKVGKLGKTVLVKVKSSNGKISNVKAFKVLPTK</sequence>
<dbReference type="AlphaFoldDB" id="A0A1F7SE32"/>
<protein>
    <recommendedName>
        <fullName evidence="6">IPT/TIG domain-containing protein</fullName>
    </recommendedName>
</protein>
<name>A0A1F7SE32_9BACT</name>
<feature type="signal peptide" evidence="1">
    <location>
        <begin position="1"/>
        <end position="15"/>
    </location>
</feature>
<organism evidence="4 5">
    <name type="scientific">Candidatus Schekmanbacteria bacterium RIFCSPLOWO2_12_FULL_38_15</name>
    <dbReference type="NCBI Taxonomy" id="1817883"/>
    <lineage>
        <taxon>Bacteria</taxon>
        <taxon>Candidatus Schekmaniibacteriota</taxon>
    </lineage>
</organism>
<dbReference type="InterPro" id="IPR014756">
    <property type="entry name" value="Ig_E-set"/>
</dbReference>
<dbReference type="PANTHER" id="PTHR35812:SF1">
    <property type="entry name" value="LIPOPROTEIN"/>
    <property type="match status" value="1"/>
</dbReference>
<evidence type="ECO:0000256" key="1">
    <source>
        <dbReference type="SAM" id="SignalP"/>
    </source>
</evidence>
<proteinExistence type="predicted"/>
<dbReference type="SUPFAM" id="SSF81296">
    <property type="entry name" value="E set domains"/>
    <property type="match status" value="2"/>
</dbReference>
<dbReference type="STRING" id="1817883.A3G31_03425"/>
<dbReference type="Gene3D" id="2.60.40.10">
    <property type="entry name" value="Immunoglobulins"/>
    <property type="match status" value="2"/>
</dbReference>
<feature type="domain" description="IPT/TIG" evidence="2">
    <location>
        <begin position="276"/>
        <end position="354"/>
    </location>
</feature>
<accession>A0A1F7SE32</accession>
<keyword evidence="1" id="KW-0732">Signal</keyword>
<gene>
    <name evidence="4" type="ORF">A3G31_03425</name>
</gene>
<evidence type="ECO:0000313" key="4">
    <source>
        <dbReference type="EMBL" id="OGL51518.1"/>
    </source>
</evidence>
<evidence type="ECO:0000259" key="2">
    <source>
        <dbReference type="Pfam" id="PF01833"/>
    </source>
</evidence>
<evidence type="ECO:0000259" key="3">
    <source>
        <dbReference type="Pfam" id="PF07603"/>
    </source>
</evidence>
<dbReference type="InterPro" id="IPR002909">
    <property type="entry name" value="IPT_dom"/>
</dbReference>
<feature type="domain" description="Lcl C-terminal" evidence="3">
    <location>
        <begin position="54"/>
        <end position="174"/>
    </location>
</feature>
<dbReference type="Proteomes" id="UP000178082">
    <property type="component" value="Unassembled WGS sequence"/>
</dbReference>
<comment type="caution">
    <text evidence="4">The sequence shown here is derived from an EMBL/GenBank/DDBJ whole genome shotgun (WGS) entry which is preliminary data.</text>
</comment>
<dbReference type="InterPro" id="IPR011460">
    <property type="entry name" value="Lcl_C"/>
</dbReference>
<dbReference type="Pfam" id="PF07603">
    <property type="entry name" value="Lcl_C"/>
    <property type="match status" value="1"/>
</dbReference>
<evidence type="ECO:0000313" key="5">
    <source>
        <dbReference type="Proteomes" id="UP000178082"/>
    </source>
</evidence>
<dbReference type="PANTHER" id="PTHR35812">
    <property type="entry name" value="LIPOPROTEIN"/>
    <property type="match status" value="1"/>
</dbReference>
<evidence type="ECO:0008006" key="6">
    <source>
        <dbReference type="Google" id="ProtNLM"/>
    </source>
</evidence>
<feature type="domain" description="IPT/TIG" evidence="2">
    <location>
        <begin position="186"/>
        <end position="259"/>
    </location>
</feature>
<dbReference type="EMBL" id="MGDI01000041">
    <property type="protein sequence ID" value="OGL51518.1"/>
    <property type="molecule type" value="Genomic_DNA"/>
</dbReference>
<dbReference type="InterPro" id="IPR013783">
    <property type="entry name" value="Ig-like_fold"/>
</dbReference>